<evidence type="ECO:0000256" key="1">
    <source>
        <dbReference type="ARBA" id="ARBA00004442"/>
    </source>
</evidence>
<organism evidence="7 8">
    <name type="scientific">Proteus appendicitidis</name>
    <dbReference type="NCBI Taxonomy" id="3034648"/>
    <lineage>
        <taxon>Bacteria</taxon>
        <taxon>Pseudomonadati</taxon>
        <taxon>Pseudomonadota</taxon>
        <taxon>Gammaproteobacteria</taxon>
        <taxon>Enterobacterales</taxon>
        <taxon>Morganellaceae</taxon>
        <taxon>Proteus</taxon>
    </lineage>
</organism>
<name>A0ABY8Y9J8_9GAMM</name>
<dbReference type="Proteomes" id="UP001226651">
    <property type="component" value="Chromosome"/>
</dbReference>
<dbReference type="PANTHER" id="PTHR39576">
    <property type="entry name" value="ATTACHING AND EFFACING PROTEIN HOMOLOG-RELATED-RELATED"/>
    <property type="match status" value="1"/>
</dbReference>
<dbReference type="SMART" id="SM00634">
    <property type="entry name" value="BID_1"/>
    <property type="match status" value="12"/>
</dbReference>
<dbReference type="InterPro" id="IPR008964">
    <property type="entry name" value="Invasin/intimin_cell_adhesion"/>
</dbReference>
<dbReference type="SUPFAM" id="SSF49373">
    <property type="entry name" value="Invasin/intimin cell-adhesion fragments"/>
    <property type="match status" value="14"/>
</dbReference>
<evidence type="ECO:0000313" key="7">
    <source>
        <dbReference type="EMBL" id="WIV89056.1"/>
    </source>
</evidence>
<dbReference type="InterPro" id="IPR036779">
    <property type="entry name" value="LysM_dom_sf"/>
</dbReference>
<protein>
    <submittedName>
        <fullName evidence="7">Ig-like domain-containing protein</fullName>
    </submittedName>
</protein>
<dbReference type="PROSITE" id="PS51127">
    <property type="entry name" value="BIG1"/>
    <property type="match status" value="6"/>
</dbReference>
<feature type="domain" description="Big-1" evidence="5">
    <location>
        <begin position="925"/>
        <end position="1015"/>
    </location>
</feature>
<feature type="domain" description="Big-1" evidence="5">
    <location>
        <begin position="1023"/>
        <end position="1111"/>
    </location>
</feature>
<dbReference type="EMBL" id="CP127389">
    <property type="protein sequence ID" value="WIV89056.1"/>
    <property type="molecule type" value="Genomic_DNA"/>
</dbReference>
<feature type="domain" description="LysM" evidence="6">
    <location>
        <begin position="59"/>
        <end position="107"/>
    </location>
</feature>
<dbReference type="InterPro" id="IPR051715">
    <property type="entry name" value="Intimin-Invasin_domain"/>
</dbReference>
<proteinExistence type="inferred from homology"/>
<dbReference type="Pfam" id="PF11924">
    <property type="entry name" value="IAT_beta"/>
    <property type="match status" value="1"/>
</dbReference>
<dbReference type="PROSITE" id="PS51782">
    <property type="entry name" value="LYSM"/>
    <property type="match status" value="1"/>
</dbReference>
<feature type="domain" description="Big-1" evidence="5">
    <location>
        <begin position="630"/>
        <end position="719"/>
    </location>
</feature>
<dbReference type="CDD" id="cd00118">
    <property type="entry name" value="LysM"/>
    <property type="match status" value="1"/>
</dbReference>
<dbReference type="InterPro" id="IPR013783">
    <property type="entry name" value="Ig-like_fold"/>
</dbReference>
<dbReference type="Pfam" id="PF01476">
    <property type="entry name" value="LysM"/>
    <property type="match status" value="1"/>
</dbReference>
<comment type="similarity">
    <text evidence="2">Belongs to the intimin/invasin family.</text>
</comment>
<sequence>MTKFKSGLTPQLSSITKKVAWFNIFIQLAFPISATLPANVFANGNNQEKQAINLLKKQKTYQVKAGDTPESIAKQFNIKLFKLIEANPDYVSLVGKLKIKAGITLNIPDEPLLTKKWLNNNNQDIPIPSTNGQELAQIIVDNSSLLNRDTDATQFAISQISNKANQQIEQWLNQFGHARVSLSTDKNFTLESSSADLLIPLYDQEKNLVFSQTSYHRKDSRSQLNQGIGYRHFTDKFMVGLNAFYDYDLSRYHSRFGVGAEVWRDYFKLSVNHYHRLSNWRTSDDVIDYNERPANGWDIRTESYLPAYPQLGAKLIFEQYYGKEVGLFGKDNRQENPHAYTAGLTYTPVPLITFGAERRFGLNDNSDNKFDVNIQYRLGESLSSQLNPDNVRATRLMSGNRYDFVDRNNDIVLEYKKKTLVFLSINPTLNGYAKEEKDLGVQVRSKYPVKQIEWSASRLIANGGKINHNNNLNYSIIFPRHISGSTEKNSYTISAVAIDDQGNRSDPVQSHITVDQSAINTQNSQFTPKATQLPADSHSAQNLTLSILDNDKLPVDININELSLQVQSDNPIGNSKVSNFSRIDAGKYQVTITAGSTPEMVTLIPKFRDNTFNQAQVTFVADTHSAIIAKGGLTVIKNYAPADGKSQNKIQVIVTDINANKIPNYPVSFTADNEATIIGQANTDAEGKIIVPITNTHIGKSIINVSVKNIIYSTNVDFIADSSSAKINTFTINPNSSFANGKDEKHIAFNVIDKNNNPVPNVKIQLSADNQALLKETELLTDNQGNASTTMTSQISGTTTVSALVNKIVTKKTTQFIADLSNGKIISLTPSAKPYIADGKTAVTFTAVVEDNNHNILPNAKVIWSTNRDQQIVSINEVSTTNDQGIAQTTVTSTQAFDVIVTASLSNGSMDQSPITFIADNKKGLITLTSNKTQIIADNKEQAILSAVVKDKFGNKLPDVIVNWDINGGTANQKETKTNQQGETAISINTAQAGTITAIASLKNGNKAQTTIKAISDPNSATISLSANNKTEAIADDNDTITVTAHVVDANNNPLIQQSVFWNASPNHPNKEMVKTDIHGNAQVEIKGKIAQAITLTGRLNNNQSASINLLFKPGKVDKAHSHFKLDPQTIVANGKNVSIGTIELKDQFDNPVPKQEKYISLSGNNPTITFSNVIDKNNGIYQFEIKGKKEGISEITVKYGVTNPFALTQPLGFVADTQNAMIQSVNVIAPYTVTANGKDSVVIKAHIVDKQGNPSMEGITVGWQTSLGQLSPLPISKTDKNGVAEIALISTQAGTAKVTAMLDAQEFLEADHDIIFTTDVISATRSTLALSPSIITAGDGTRSYDQSNITVIVKDNQGNLLTGLKDDIKLQYSTNLNIKESKFTESSAGVYKATISAQKTGTTEIHATINSITLTQSVSLTVVADNISAKVRDIIISDMAPKAGDTITYTAYLIDKYDNPVSNDTPVTWTSDNVSVLTSALTFTDDKGVAQTKLTRGPAGLAKVNVNLKSGVYPAKDVNFIADDVDENRSEIDLIPATIIANGTDKALLSLTIKDKGGNILPNQQVEGISNNPTIRFSQAQQVSPGHYEIEATGTKSGMAQLSVKVNGVDFKKQKTLQLRADAKTRQVKSVDVDRTSIIAGDNGVNYQATIVDANDNILSNVIVVWELQGVADKYNHITYTDTNGIARTKVTSTVAGILKMNAALDSNNYKPIQDVTVNPADIDANQSTFSSNRQSIGGNNKDSALLTVNLMDKYDNTIDGKTVSIKTTSGKPNFSDNPLNSLGKGKYQTHLTSNVKTDIILTAEAEGLAIAKPLTIKVTIPKPDIIFDKQIQQETYASAPISALGYTGLPNNINMMWSSSDPTIASIDTTSGRISMKKAGTAVITLQTSGNDQYQPAQSSYPLVIEKAKPILQLASSGAIKSVWNDGVVHNVNATFGNTDVKNIPLYYISDDQRIATIDTQGTIAEVKPGKTKIHIKSDATDQFLADAVAVDYEQDKGTLQITFAKNDIILSETDTNIDVQQPTIPLPKEALGIWSAKDPNIVAIKESGVIVKVTPGKTNIILTSKENDYFYQSQGSYSVDVRKVPHITINSVTRRVDNNKNAQVTPHANISINWTPVYEDDSLTFSWLPPDTTSSDYAVNLELWDGNQKTSQILAYDHNQLLGRPKITSSFKLDKNLFKSTQLKIKVIVFDIYDHDPSTNTGRQYAVYYPLDVKPIHPMYMDLELNGSISFITTTSASVPRNSCRMSGLDSMVHVIARPMFTLGNHASDFFEPVTVSHKLIDIQGDSTRGSVDYNDGDTYTSRIENQRFPSNSHSLAIKEDCWGSGGGASAHHGNATLITSVTIAGETYEFKQHVNWDGDGASSQNNITKISQL</sequence>
<dbReference type="Pfam" id="PF09134">
    <property type="entry name" value="Invasin_D3"/>
    <property type="match status" value="4"/>
</dbReference>
<keyword evidence="4" id="KW-0998">Cell outer membrane</keyword>
<feature type="domain" description="Big-1" evidence="5">
    <location>
        <begin position="825"/>
        <end position="918"/>
    </location>
</feature>
<dbReference type="PANTHER" id="PTHR39576:SF2">
    <property type="entry name" value="ATTACHING AND EFFACING PROTEIN HOMOLOG-RELATED"/>
    <property type="match status" value="1"/>
</dbReference>
<dbReference type="InterPro" id="IPR003535">
    <property type="entry name" value="Intimin/invasin_bac"/>
</dbReference>
<dbReference type="PRINTS" id="PR01369">
    <property type="entry name" value="INTIMIN"/>
</dbReference>
<evidence type="ECO:0000256" key="4">
    <source>
        <dbReference type="ARBA" id="ARBA00023237"/>
    </source>
</evidence>
<accession>A0ABY8Y9J8</accession>
<feature type="domain" description="Big-1" evidence="5">
    <location>
        <begin position="727"/>
        <end position="817"/>
    </location>
</feature>
<dbReference type="InterPro" id="IPR003344">
    <property type="entry name" value="Big_1_dom"/>
</dbReference>
<evidence type="ECO:0000256" key="2">
    <source>
        <dbReference type="ARBA" id="ARBA00010116"/>
    </source>
</evidence>
<dbReference type="Gene3D" id="2.60.40.1080">
    <property type="match status" value="1"/>
</dbReference>
<evidence type="ECO:0000259" key="5">
    <source>
        <dbReference type="PROSITE" id="PS51127"/>
    </source>
</evidence>
<dbReference type="Pfam" id="PF02369">
    <property type="entry name" value="Big_1"/>
    <property type="match status" value="9"/>
</dbReference>
<dbReference type="Gene3D" id="3.10.350.10">
    <property type="entry name" value="LysM domain"/>
    <property type="match status" value="1"/>
</dbReference>
<comment type="subcellular location">
    <subcellularLocation>
        <location evidence="1">Cell outer membrane</location>
    </subcellularLocation>
</comment>
<keyword evidence="8" id="KW-1185">Reference proteome</keyword>
<reference evidence="7 8" key="1">
    <citation type="submission" date="2023-06" db="EMBL/GenBank/DDBJ databases">
        <title>Proteus appendicitidis sp. nov., isolated from the appendiceal pus of an appendicitis patient in Yongzhou, China.</title>
        <authorList>
            <person name="Cai X."/>
        </authorList>
    </citation>
    <scope>NUCLEOTIDE SEQUENCE [LARGE SCALE GENOMIC DNA]</scope>
    <source>
        <strain evidence="7 8">HZ0627</strain>
    </source>
</reference>
<dbReference type="InterPro" id="IPR018392">
    <property type="entry name" value="LysM"/>
</dbReference>
<dbReference type="RefSeq" id="WP_285805381.1">
    <property type="nucleotide sequence ID" value="NZ_CP127389.1"/>
</dbReference>
<dbReference type="InterPro" id="IPR015217">
    <property type="entry name" value="Invasin_dom_3"/>
</dbReference>
<keyword evidence="3" id="KW-0472">Membrane</keyword>
<dbReference type="SMART" id="SM00257">
    <property type="entry name" value="LysM"/>
    <property type="match status" value="1"/>
</dbReference>
<dbReference type="SUPFAM" id="SSF54106">
    <property type="entry name" value="LysM domain"/>
    <property type="match status" value="1"/>
</dbReference>
<feature type="domain" description="Big-1" evidence="5">
    <location>
        <begin position="1224"/>
        <end position="1318"/>
    </location>
</feature>
<dbReference type="InterPro" id="IPR024519">
    <property type="entry name" value="IAT_beta"/>
</dbReference>
<evidence type="ECO:0000313" key="8">
    <source>
        <dbReference type="Proteomes" id="UP001226651"/>
    </source>
</evidence>
<evidence type="ECO:0000259" key="6">
    <source>
        <dbReference type="PROSITE" id="PS51782"/>
    </source>
</evidence>
<dbReference type="Gene3D" id="2.60.40.10">
    <property type="entry name" value="Immunoglobulins"/>
    <property type="match status" value="13"/>
</dbReference>
<dbReference type="Gene3D" id="2.40.160.160">
    <property type="entry name" value="Inverse autotransporter, beta-domain"/>
    <property type="match status" value="1"/>
</dbReference>
<dbReference type="InterPro" id="IPR038177">
    <property type="entry name" value="IAT_beta_sf"/>
</dbReference>
<gene>
    <name evidence="7" type="ORF">QQS39_03315</name>
</gene>
<evidence type="ECO:0000256" key="3">
    <source>
        <dbReference type="ARBA" id="ARBA00023136"/>
    </source>
</evidence>